<dbReference type="Proteomes" id="UP000034539">
    <property type="component" value="Unassembled WGS sequence"/>
</dbReference>
<proteinExistence type="predicted"/>
<sequence length="108" mass="12929">MLHKDLASGKWFKMTFFEQMANVGSEVERTINWKNKGVESISQKAFERCLELLYLTIEDKKNRSRLKELTRVYEVLVDYFSGENIYHSSDILWKKYFYAFNWAARIGK</sequence>
<dbReference type="EMBL" id="LBXN01000030">
    <property type="protein sequence ID" value="KKR32845.1"/>
    <property type="molecule type" value="Genomic_DNA"/>
</dbReference>
<protein>
    <submittedName>
        <fullName evidence="1">Uncharacterized protein</fullName>
    </submittedName>
</protein>
<dbReference type="AlphaFoldDB" id="A0A0G0SDR6"/>
<accession>A0A0G0SDR6</accession>
<comment type="caution">
    <text evidence="1">The sequence shown here is derived from an EMBL/GenBank/DDBJ whole genome shotgun (WGS) entry which is preliminary data.</text>
</comment>
<evidence type="ECO:0000313" key="1">
    <source>
        <dbReference type="EMBL" id="KKR32845.1"/>
    </source>
</evidence>
<name>A0A0G0SDR6_9BACT</name>
<evidence type="ECO:0000313" key="2">
    <source>
        <dbReference type="Proteomes" id="UP000034539"/>
    </source>
</evidence>
<organism evidence="1 2">
    <name type="scientific">Candidatus Gottesmanbacteria bacterium GW2011_GWC2_39_8</name>
    <dbReference type="NCBI Taxonomy" id="1618450"/>
    <lineage>
        <taxon>Bacteria</taxon>
        <taxon>Candidatus Gottesmaniibacteriota</taxon>
    </lineage>
</organism>
<reference evidence="1 2" key="1">
    <citation type="journal article" date="2015" name="Nature">
        <title>rRNA introns, odd ribosomes, and small enigmatic genomes across a large radiation of phyla.</title>
        <authorList>
            <person name="Brown C.T."/>
            <person name="Hug L.A."/>
            <person name="Thomas B.C."/>
            <person name="Sharon I."/>
            <person name="Castelle C.J."/>
            <person name="Singh A."/>
            <person name="Wilkins M.J."/>
            <person name="Williams K.H."/>
            <person name="Banfield J.F."/>
        </authorList>
    </citation>
    <scope>NUCLEOTIDE SEQUENCE [LARGE SCALE GENOMIC DNA]</scope>
</reference>
<gene>
    <name evidence="1" type="ORF">UT63_C0030G0003</name>
</gene>